<protein>
    <submittedName>
        <fullName evidence="1">Uncharacterized protein</fullName>
    </submittedName>
</protein>
<proteinExistence type="predicted"/>
<evidence type="ECO:0000313" key="1">
    <source>
        <dbReference type="EMBL" id="MFB9990474.1"/>
    </source>
</evidence>
<sequence length="62" mass="6918">MTFSEQEQPVVFQAGGGPQRLKLAGRYTSGVYANPYTVADAQVHRLELREAAKRTGRVPRTR</sequence>
<evidence type="ECO:0000313" key="2">
    <source>
        <dbReference type="Proteomes" id="UP001589733"/>
    </source>
</evidence>
<name>A0ABV6ASK7_9DEIO</name>
<gene>
    <name evidence="1" type="ORF">ACFFLM_00510</name>
</gene>
<dbReference type="RefSeq" id="WP_380004424.1">
    <property type="nucleotide sequence ID" value="NZ_JBHLYR010000003.1"/>
</dbReference>
<dbReference type="InterPro" id="IPR036661">
    <property type="entry name" value="Luciferase-like_sf"/>
</dbReference>
<comment type="caution">
    <text evidence="1">The sequence shown here is derived from an EMBL/GenBank/DDBJ whole genome shotgun (WGS) entry which is preliminary data.</text>
</comment>
<reference evidence="1 2" key="1">
    <citation type="submission" date="2024-09" db="EMBL/GenBank/DDBJ databases">
        <authorList>
            <person name="Sun Q."/>
            <person name="Mori K."/>
        </authorList>
    </citation>
    <scope>NUCLEOTIDE SEQUENCE [LARGE SCALE GENOMIC DNA]</scope>
    <source>
        <strain evidence="1 2">JCM 13503</strain>
    </source>
</reference>
<organism evidence="1 2">
    <name type="scientific">Deinococcus oregonensis</name>
    <dbReference type="NCBI Taxonomy" id="1805970"/>
    <lineage>
        <taxon>Bacteria</taxon>
        <taxon>Thermotogati</taxon>
        <taxon>Deinococcota</taxon>
        <taxon>Deinococci</taxon>
        <taxon>Deinococcales</taxon>
        <taxon>Deinococcaceae</taxon>
        <taxon>Deinococcus</taxon>
    </lineage>
</organism>
<dbReference type="SUPFAM" id="SSF51679">
    <property type="entry name" value="Bacterial luciferase-like"/>
    <property type="match status" value="1"/>
</dbReference>
<accession>A0ABV6ASK7</accession>
<dbReference type="EMBL" id="JBHLYR010000003">
    <property type="protein sequence ID" value="MFB9990474.1"/>
    <property type="molecule type" value="Genomic_DNA"/>
</dbReference>
<keyword evidence="2" id="KW-1185">Reference proteome</keyword>
<dbReference type="Gene3D" id="3.20.20.30">
    <property type="entry name" value="Luciferase-like domain"/>
    <property type="match status" value="1"/>
</dbReference>
<dbReference type="Proteomes" id="UP001589733">
    <property type="component" value="Unassembled WGS sequence"/>
</dbReference>